<evidence type="ECO:0000256" key="4">
    <source>
        <dbReference type="ARBA" id="ARBA00022759"/>
    </source>
</evidence>
<dbReference type="PROSITE" id="PS01306">
    <property type="entry name" value="UPF0054"/>
    <property type="match status" value="1"/>
</dbReference>
<dbReference type="NCBIfam" id="TIGR00043">
    <property type="entry name" value="rRNA maturation RNase YbeY"/>
    <property type="match status" value="1"/>
</dbReference>
<dbReference type="HAMAP" id="MF_00009">
    <property type="entry name" value="Endoribonucl_YbeY"/>
    <property type="match status" value="1"/>
</dbReference>
<evidence type="ECO:0000256" key="6">
    <source>
        <dbReference type="ARBA" id="ARBA00022833"/>
    </source>
</evidence>
<dbReference type="EMBL" id="AZRL01000004">
    <property type="protein sequence ID" value="PNR97662.1"/>
    <property type="molecule type" value="Genomic_DNA"/>
</dbReference>
<dbReference type="InterPro" id="IPR023091">
    <property type="entry name" value="MetalPrtase_cat_dom_sf_prd"/>
</dbReference>
<keyword evidence="3 7" id="KW-0479">Metal-binding</keyword>
<dbReference type="Proteomes" id="UP000236434">
    <property type="component" value="Unassembled WGS sequence"/>
</dbReference>
<evidence type="ECO:0000313" key="9">
    <source>
        <dbReference type="Proteomes" id="UP000236434"/>
    </source>
</evidence>
<keyword evidence="6 7" id="KW-0862">Zinc</keyword>
<dbReference type="PANTHER" id="PTHR46986">
    <property type="entry name" value="ENDORIBONUCLEASE YBEY, CHLOROPLASTIC"/>
    <property type="match status" value="1"/>
</dbReference>
<feature type="binding site" evidence="7">
    <location>
        <position position="106"/>
    </location>
    <ligand>
        <name>Zn(2+)</name>
        <dbReference type="ChEBI" id="CHEBI:29105"/>
        <note>catalytic</note>
    </ligand>
</feature>
<keyword evidence="7" id="KW-0698">rRNA processing</keyword>
<comment type="similarity">
    <text evidence="1 7">Belongs to the endoribonuclease YbeY family.</text>
</comment>
<name>A0A2K1P4F4_9BACT</name>
<evidence type="ECO:0000256" key="3">
    <source>
        <dbReference type="ARBA" id="ARBA00022723"/>
    </source>
</evidence>
<protein>
    <recommendedName>
        <fullName evidence="7">Endoribonuclease YbeY</fullName>
        <ecNumber evidence="7">3.1.-.-</ecNumber>
    </recommendedName>
</protein>
<keyword evidence="2 7" id="KW-0540">Nuclease</keyword>
<keyword evidence="7" id="KW-0963">Cytoplasm</keyword>
<evidence type="ECO:0000256" key="1">
    <source>
        <dbReference type="ARBA" id="ARBA00010875"/>
    </source>
</evidence>
<feature type="binding site" evidence="7">
    <location>
        <position position="116"/>
    </location>
    <ligand>
        <name>Zn(2+)</name>
        <dbReference type="ChEBI" id="CHEBI:29105"/>
        <note>catalytic</note>
    </ligand>
</feature>
<comment type="caution">
    <text evidence="8">The sequence shown here is derived from an EMBL/GenBank/DDBJ whole genome shotgun (WGS) entry which is preliminary data.</text>
</comment>
<dbReference type="GO" id="GO:0008270">
    <property type="term" value="F:zinc ion binding"/>
    <property type="evidence" value="ECO:0007669"/>
    <property type="project" value="UniProtKB-UniRule"/>
</dbReference>
<comment type="cofactor">
    <cofactor evidence="7">
        <name>Zn(2+)</name>
        <dbReference type="ChEBI" id="CHEBI:29105"/>
    </cofactor>
    <text evidence="7">Binds 1 zinc ion.</text>
</comment>
<dbReference type="PANTHER" id="PTHR46986:SF1">
    <property type="entry name" value="ENDORIBONUCLEASE YBEY, CHLOROPLASTIC"/>
    <property type="match status" value="1"/>
</dbReference>
<dbReference type="RefSeq" id="WP_103066492.1">
    <property type="nucleotide sequence ID" value="NZ_AZRL01000004.1"/>
</dbReference>
<evidence type="ECO:0000313" key="8">
    <source>
        <dbReference type="EMBL" id="PNR97662.1"/>
    </source>
</evidence>
<dbReference type="Pfam" id="PF02130">
    <property type="entry name" value="YbeY"/>
    <property type="match status" value="1"/>
</dbReference>
<dbReference type="GO" id="GO:0004222">
    <property type="term" value="F:metalloendopeptidase activity"/>
    <property type="evidence" value="ECO:0007669"/>
    <property type="project" value="InterPro"/>
</dbReference>
<organism evidence="8 9">
    <name type="scientific">Petrotoga olearia DSM 13574</name>
    <dbReference type="NCBI Taxonomy" id="1122955"/>
    <lineage>
        <taxon>Bacteria</taxon>
        <taxon>Thermotogati</taxon>
        <taxon>Thermotogota</taxon>
        <taxon>Thermotogae</taxon>
        <taxon>Petrotogales</taxon>
        <taxon>Petrotogaceae</taxon>
        <taxon>Petrotoga</taxon>
    </lineage>
</organism>
<dbReference type="AlphaFoldDB" id="A0A2K1P4F4"/>
<accession>A0A2K1P4F4</accession>
<dbReference type="GO" id="GO:0006364">
    <property type="term" value="P:rRNA processing"/>
    <property type="evidence" value="ECO:0007669"/>
    <property type="project" value="UniProtKB-UniRule"/>
</dbReference>
<dbReference type="InterPro" id="IPR020549">
    <property type="entry name" value="YbeY_CS"/>
</dbReference>
<dbReference type="OrthoDB" id="9807740at2"/>
<dbReference type="SUPFAM" id="SSF55486">
    <property type="entry name" value="Metalloproteases ('zincins'), catalytic domain"/>
    <property type="match status" value="1"/>
</dbReference>
<gene>
    <name evidence="7" type="primary">ybeY</name>
    <name evidence="8" type="ORF">X929_02690</name>
</gene>
<keyword evidence="4 7" id="KW-0255">Endonuclease</keyword>
<sequence>MKINVINQQDLREIDTKKIKDIAKELLLNEVGEGNFELNILITDDKSISEYNKYRGKSTPTDVLSFSYGLNEPVLGDIVISVESIEKQAPDFGNSFEEEFYYILIHGLLHIVGYDHESSEEDAKKMFEVQEQYFHQLIKNRRR</sequence>
<evidence type="ECO:0000256" key="2">
    <source>
        <dbReference type="ARBA" id="ARBA00022722"/>
    </source>
</evidence>
<evidence type="ECO:0000256" key="5">
    <source>
        <dbReference type="ARBA" id="ARBA00022801"/>
    </source>
</evidence>
<dbReference type="GO" id="GO:0004521">
    <property type="term" value="F:RNA endonuclease activity"/>
    <property type="evidence" value="ECO:0007669"/>
    <property type="project" value="UniProtKB-UniRule"/>
</dbReference>
<comment type="function">
    <text evidence="7">Single strand-specific metallo-endoribonuclease involved in late-stage 70S ribosome quality control and in maturation of the 3' terminus of the 16S rRNA.</text>
</comment>
<dbReference type="InterPro" id="IPR002036">
    <property type="entry name" value="YbeY"/>
</dbReference>
<keyword evidence="7" id="KW-0690">Ribosome biogenesis</keyword>
<keyword evidence="5 7" id="KW-0378">Hydrolase</keyword>
<comment type="subcellular location">
    <subcellularLocation>
        <location evidence="7">Cytoplasm</location>
    </subcellularLocation>
</comment>
<proteinExistence type="inferred from homology"/>
<evidence type="ECO:0000256" key="7">
    <source>
        <dbReference type="HAMAP-Rule" id="MF_00009"/>
    </source>
</evidence>
<dbReference type="GO" id="GO:0005737">
    <property type="term" value="C:cytoplasm"/>
    <property type="evidence" value="ECO:0007669"/>
    <property type="project" value="UniProtKB-SubCell"/>
</dbReference>
<dbReference type="Gene3D" id="3.40.390.30">
    <property type="entry name" value="Metalloproteases ('zincins'), catalytic domain"/>
    <property type="match status" value="1"/>
</dbReference>
<reference evidence="8 9" key="1">
    <citation type="submission" date="2013-12" db="EMBL/GenBank/DDBJ databases">
        <title>Comparative genomics of Petrotoga isolates.</title>
        <authorList>
            <person name="Nesbo C.L."/>
            <person name="Charchuk R."/>
            <person name="Chow K."/>
        </authorList>
    </citation>
    <scope>NUCLEOTIDE SEQUENCE [LARGE SCALE GENOMIC DNA]</scope>
    <source>
        <strain evidence="8 9">DSM 13574</strain>
    </source>
</reference>
<feature type="binding site" evidence="7">
    <location>
        <position position="110"/>
    </location>
    <ligand>
        <name>Zn(2+)</name>
        <dbReference type="ChEBI" id="CHEBI:29105"/>
        <note>catalytic</note>
    </ligand>
</feature>
<dbReference type="EC" id="3.1.-.-" evidence="7"/>